<dbReference type="KEGG" id="cbar:PATL70BA_1671"/>
<accession>A0A3P7PF66</accession>
<gene>
    <name evidence="2" type="ORF">PATL70BA_1671</name>
</gene>
<proteinExistence type="predicted"/>
<keyword evidence="1" id="KW-0812">Transmembrane</keyword>
<dbReference type="Proteomes" id="UP000279029">
    <property type="component" value="Chromosome"/>
</dbReference>
<keyword evidence="1" id="KW-0472">Membrane</keyword>
<dbReference type="AlphaFoldDB" id="A0A3P7PF66"/>
<evidence type="ECO:0000313" key="3">
    <source>
        <dbReference type="Proteomes" id="UP000279029"/>
    </source>
</evidence>
<feature type="transmembrane region" description="Helical" evidence="1">
    <location>
        <begin position="12"/>
        <end position="28"/>
    </location>
</feature>
<dbReference type="RefSeq" id="WP_125136846.1">
    <property type="nucleotide sequence ID" value="NZ_LR130778.1"/>
</dbReference>
<reference evidence="2 3" key="1">
    <citation type="submission" date="2018-09" db="EMBL/GenBank/DDBJ databases">
        <authorList>
            <person name="Postec A."/>
        </authorList>
    </citation>
    <scope>NUCLEOTIDE SEQUENCE [LARGE SCALE GENOMIC DNA]</scope>
    <source>
        <strain evidence="2">70B-A</strain>
    </source>
</reference>
<evidence type="ECO:0000256" key="1">
    <source>
        <dbReference type="SAM" id="Phobius"/>
    </source>
</evidence>
<dbReference type="EMBL" id="LR130778">
    <property type="protein sequence ID" value="VDN47558.1"/>
    <property type="molecule type" value="Genomic_DNA"/>
</dbReference>
<protein>
    <submittedName>
        <fullName evidence="2">Uncharacterized protein</fullName>
    </submittedName>
</protein>
<name>A0A3P7PF66_9FIRM</name>
<sequence>MNDNIDRVLELAFGFMIFVFALSVFFRMDGKTTNYMKVADAHLQFNPQIVTSIDNTLDVEVSKSTLFFMLTDIDNKGKDQKIGNASYFIDKSGALDIMINGVLYPIATDHAGMQSLRMAINNLGSYRYTPEIIVDGQGKVISIDYKSY</sequence>
<evidence type="ECO:0000313" key="2">
    <source>
        <dbReference type="EMBL" id="VDN47558.1"/>
    </source>
</evidence>
<keyword evidence="3" id="KW-1185">Reference proteome</keyword>
<keyword evidence="1" id="KW-1133">Transmembrane helix</keyword>
<organism evidence="2 3">
    <name type="scientific">Petrocella atlantisensis</name>
    <dbReference type="NCBI Taxonomy" id="2173034"/>
    <lineage>
        <taxon>Bacteria</taxon>
        <taxon>Bacillati</taxon>
        <taxon>Bacillota</taxon>
        <taxon>Clostridia</taxon>
        <taxon>Lachnospirales</taxon>
        <taxon>Vallitaleaceae</taxon>
        <taxon>Petrocella</taxon>
    </lineage>
</organism>